<feature type="domain" description="DUF4266" evidence="2">
    <location>
        <begin position="21"/>
        <end position="70"/>
    </location>
</feature>
<accession>A0A2K8KQ40</accession>
<evidence type="ECO:0000259" key="2">
    <source>
        <dbReference type="Pfam" id="PF14086"/>
    </source>
</evidence>
<dbReference type="PROSITE" id="PS51257">
    <property type="entry name" value="PROKAR_LIPOPROTEIN"/>
    <property type="match status" value="1"/>
</dbReference>
<feature type="signal peptide" evidence="1">
    <location>
        <begin position="1"/>
        <end position="21"/>
    </location>
</feature>
<evidence type="ECO:0000313" key="4">
    <source>
        <dbReference type="Proteomes" id="UP000229757"/>
    </source>
</evidence>
<dbReference type="InterPro" id="IPR025362">
    <property type="entry name" value="DUF4266"/>
</dbReference>
<dbReference type="KEGG" id="rfo:REIFOR_01739"/>
<organism evidence="3 4">
    <name type="scientific">Reinekea forsetii</name>
    <dbReference type="NCBI Taxonomy" id="1336806"/>
    <lineage>
        <taxon>Bacteria</taxon>
        <taxon>Pseudomonadati</taxon>
        <taxon>Pseudomonadota</taxon>
        <taxon>Gammaproteobacteria</taxon>
        <taxon>Oceanospirillales</taxon>
        <taxon>Saccharospirillaceae</taxon>
        <taxon>Reinekea</taxon>
    </lineage>
</organism>
<gene>
    <name evidence="3" type="ORF">REIFOR_01739</name>
</gene>
<keyword evidence="4" id="KW-1185">Reference proteome</keyword>
<dbReference type="OrthoDB" id="5574393at2"/>
<feature type="chain" id="PRO_5014662078" description="DUF4266 domain-containing protein" evidence="1">
    <location>
        <begin position="22"/>
        <end position="70"/>
    </location>
</feature>
<dbReference type="Pfam" id="PF14086">
    <property type="entry name" value="DUF4266"/>
    <property type="match status" value="1"/>
</dbReference>
<keyword evidence="1" id="KW-0732">Signal</keyword>
<evidence type="ECO:0000256" key="1">
    <source>
        <dbReference type="SAM" id="SignalP"/>
    </source>
</evidence>
<dbReference type="Proteomes" id="UP000229757">
    <property type="component" value="Chromosome"/>
</dbReference>
<dbReference type="RefSeq" id="WP_100257185.1">
    <property type="nucleotide sequence ID" value="NZ_CP011797.1"/>
</dbReference>
<evidence type="ECO:0000313" key="3">
    <source>
        <dbReference type="EMBL" id="ATX76877.1"/>
    </source>
</evidence>
<dbReference type="EMBL" id="CP011797">
    <property type="protein sequence ID" value="ATX76877.1"/>
    <property type="molecule type" value="Genomic_DNA"/>
</dbReference>
<proteinExistence type="predicted"/>
<protein>
    <recommendedName>
        <fullName evidence="2">DUF4266 domain-containing protein</fullName>
    </recommendedName>
</protein>
<name>A0A2K8KQ40_9GAMM</name>
<reference evidence="3 4" key="1">
    <citation type="journal article" date="2017" name="Environ. Microbiol.">
        <title>Genomic and physiological analyses of 'Reinekea forsetii' reveal a versatile opportunistic lifestyle during spring algae blooms.</title>
        <authorList>
            <person name="Avci B."/>
            <person name="Hahnke R.L."/>
            <person name="Chafee M."/>
            <person name="Fischer T."/>
            <person name="Gruber-Vodicka H."/>
            <person name="Tegetmeyer H.E."/>
            <person name="Harder J."/>
            <person name="Fuchs B.M."/>
            <person name="Amann R.I."/>
            <person name="Teeling H."/>
        </authorList>
    </citation>
    <scope>NUCLEOTIDE SEQUENCE [LARGE SCALE GENOMIC DNA]</scope>
    <source>
        <strain evidence="3 4">Hel1_31_D35</strain>
    </source>
</reference>
<sequence length="70" mass="7201">MIMKSAVLVLSLLILSGCSTVSPWQRGTLAKPEMRWSPDVLESTLDGHIYFAKEASSGGGSAAGGGCGCN</sequence>
<dbReference type="AlphaFoldDB" id="A0A2K8KQ40"/>